<sequence>IFILKKSSNSYFKSTSSFIFLYVGRDVSRNRIVPGTYQDTFILVAQIIELKEKPSIPRGKLGRDAFGNIPKFVNKGIIKRAILALGKQDVNIKGLTPLINGIEIIGASSDHLVLDITRSTQEIRLNQEIKFKLNYSTLLSASTSPYITKIFIAN</sequence>
<reference evidence="1" key="1">
    <citation type="journal article" date="2014" name="Front. Microbiol.">
        <title>High frequency of phylogenetically diverse reductive dehalogenase-homologous genes in deep subseafloor sedimentary metagenomes.</title>
        <authorList>
            <person name="Kawai M."/>
            <person name="Futagami T."/>
            <person name="Toyoda A."/>
            <person name="Takaki Y."/>
            <person name="Nishi S."/>
            <person name="Hori S."/>
            <person name="Arai W."/>
            <person name="Tsubouchi T."/>
            <person name="Morono Y."/>
            <person name="Uchiyama I."/>
            <person name="Ito T."/>
            <person name="Fujiyama A."/>
            <person name="Inagaki F."/>
            <person name="Takami H."/>
        </authorList>
    </citation>
    <scope>NUCLEOTIDE SEQUENCE</scope>
    <source>
        <strain evidence="1">Expedition CK06-06</strain>
    </source>
</reference>
<comment type="caution">
    <text evidence="1">The sequence shown here is derived from an EMBL/GenBank/DDBJ whole genome shotgun (WGS) entry which is preliminary data.</text>
</comment>
<evidence type="ECO:0000313" key="1">
    <source>
        <dbReference type="EMBL" id="GAI55789.1"/>
    </source>
</evidence>
<organism evidence="1">
    <name type="scientific">marine sediment metagenome</name>
    <dbReference type="NCBI Taxonomy" id="412755"/>
    <lineage>
        <taxon>unclassified sequences</taxon>
        <taxon>metagenomes</taxon>
        <taxon>ecological metagenomes</taxon>
    </lineage>
</organism>
<dbReference type="AlphaFoldDB" id="X1RJP5"/>
<proteinExistence type="predicted"/>
<accession>X1RJP5</accession>
<gene>
    <name evidence="1" type="ORF">S06H3_58566</name>
</gene>
<dbReference type="EMBL" id="BARV01037932">
    <property type="protein sequence ID" value="GAI55789.1"/>
    <property type="molecule type" value="Genomic_DNA"/>
</dbReference>
<protein>
    <submittedName>
        <fullName evidence="1">Uncharacterized protein</fullName>
    </submittedName>
</protein>
<name>X1RJP5_9ZZZZ</name>
<feature type="non-terminal residue" evidence="1">
    <location>
        <position position="1"/>
    </location>
</feature>